<dbReference type="NCBIfam" id="NF010925">
    <property type="entry name" value="PRK14345.1"/>
    <property type="match status" value="1"/>
</dbReference>
<protein>
    <recommendedName>
        <fullName evidence="5">Octanoyltransferase</fullName>
        <ecNumber evidence="5">2.3.1.181</ecNumber>
    </recommendedName>
    <alternativeName>
        <fullName evidence="5">Lipoate-protein ligase B</fullName>
    </alternativeName>
    <alternativeName>
        <fullName evidence="5">Lipoyl/octanoyl transferase</fullName>
    </alternativeName>
    <alternativeName>
        <fullName evidence="5">Octanoyl-[acyl-carrier-protein]-protein N-octanoyltransferase</fullName>
    </alternativeName>
</protein>
<dbReference type="RefSeq" id="WP_380836973.1">
    <property type="nucleotide sequence ID" value="NZ_JBHMCR010000006.1"/>
</dbReference>
<dbReference type="Pfam" id="PF21948">
    <property type="entry name" value="LplA-B_cat"/>
    <property type="match status" value="2"/>
</dbReference>
<evidence type="ECO:0000313" key="9">
    <source>
        <dbReference type="Proteomes" id="UP001589718"/>
    </source>
</evidence>
<feature type="active site" description="Acyl-thioester intermediate" evidence="5">
    <location>
        <position position="285"/>
    </location>
</feature>
<reference evidence="8 9" key="1">
    <citation type="submission" date="2024-09" db="EMBL/GenBank/DDBJ databases">
        <authorList>
            <person name="Sun Q."/>
            <person name="Mori K."/>
        </authorList>
    </citation>
    <scope>NUCLEOTIDE SEQUENCE [LARGE SCALE GENOMIC DNA]</scope>
    <source>
        <strain evidence="8 9">JCM 4362</strain>
    </source>
</reference>
<feature type="binding site" evidence="5">
    <location>
        <begin position="73"/>
        <end position="80"/>
    </location>
    <ligand>
        <name>substrate</name>
    </ligand>
</feature>
<dbReference type="SUPFAM" id="SSF55681">
    <property type="entry name" value="Class II aaRS and biotin synthetases"/>
    <property type="match status" value="2"/>
</dbReference>
<evidence type="ECO:0000259" key="7">
    <source>
        <dbReference type="PROSITE" id="PS51733"/>
    </source>
</evidence>
<sequence>MSELRFVRLGFGDEAVEYQEAWQKQREVHAARFEDAVPDTCLLLEHLPVYTAGRRTEDSERPLDGTPVVDVDRGGKITWHGPGQLVGYPIQKLPRPVDVVAHVRRLEEALIRTCAELGLETTRVEGRSGVWVLGDPTERRSRDAAQVGGSERGTSEGHPAEAESRRSATEGTERRSRDAAQVGGSERGTSEGHPAEAESRRSATEGTERRSATGGLSLDFDPRLTDPEFDARLNGPEYAPSNAGQRREDRKLAAIGIRVAKGVTMHGFSLNVNPDNTWFDRIVPCGIRDAGVASLAGELGRDVTIEEVLPVVEKHLSAVMAESVPAPRAVEKAAV</sequence>
<comment type="miscellaneous">
    <text evidence="5">In the reaction, the free carboxyl group of octanoic acid is attached via an amide linkage to the epsilon-amino group of a specific lysine residue of lipoyl domains of lipoate-dependent enzymes.</text>
</comment>
<gene>
    <name evidence="5 8" type="primary">lipB</name>
    <name evidence="8" type="ORF">ACFFTU_12630</name>
</gene>
<evidence type="ECO:0000256" key="1">
    <source>
        <dbReference type="ARBA" id="ARBA00004821"/>
    </source>
</evidence>
<comment type="pathway">
    <text evidence="1 5">Protein modification; protein lipoylation via endogenous pathway; protein N(6)-(lipoyl)lysine from octanoyl-[acyl-carrier-protein]: step 1/2.</text>
</comment>
<dbReference type="PROSITE" id="PS01313">
    <property type="entry name" value="LIPB"/>
    <property type="match status" value="1"/>
</dbReference>
<accession>A0ABV5PCF5</accession>
<feature type="binding site" evidence="5">
    <location>
        <begin position="254"/>
        <end position="256"/>
    </location>
    <ligand>
        <name>substrate</name>
    </ligand>
</feature>
<feature type="compositionally biased region" description="Basic and acidic residues" evidence="6">
    <location>
        <begin position="153"/>
        <end position="178"/>
    </location>
</feature>
<proteinExistence type="inferred from homology"/>
<evidence type="ECO:0000256" key="5">
    <source>
        <dbReference type="HAMAP-Rule" id="MF_00013"/>
    </source>
</evidence>
<dbReference type="EMBL" id="JBHMCR010000006">
    <property type="protein sequence ID" value="MFB9520799.1"/>
    <property type="molecule type" value="Genomic_DNA"/>
</dbReference>
<dbReference type="HAMAP" id="MF_00013">
    <property type="entry name" value="LipB"/>
    <property type="match status" value="1"/>
</dbReference>
<feature type="compositionally biased region" description="Basic and acidic residues" evidence="6">
    <location>
        <begin position="188"/>
        <end position="211"/>
    </location>
</feature>
<feature type="site" description="Lowers pKa of active site Cys" evidence="5">
    <location>
        <position position="251"/>
    </location>
</feature>
<evidence type="ECO:0000256" key="2">
    <source>
        <dbReference type="ARBA" id="ARBA00022679"/>
    </source>
</evidence>
<evidence type="ECO:0000313" key="8">
    <source>
        <dbReference type="EMBL" id="MFB9520799.1"/>
    </source>
</evidence>
<dbReference type="InterPro" id="IPR045864">
    <property type="entry name" value="aa-tRNA-synth_II/BPL/LPL"/>
</dbReference>
<feature type="domain" description="BPL/LPL catalytic" evidence="7">
    <location>
        <begin position="35"/>
        <end position="324"/>
    </location>
</feature>
<dbReference type="Proteomes" id="UP001589718">
    <property type="component" value="Unassembled WGS sequence"/>
</dbReference>
<comment type="caution">
    <text evidence="8">The sequence shown here is derived from an EMBL/GenBank/DDBJ whole genome shotgun (WGS) entry which is preliminary data.</text>
</comment>
<dbReference type="PROSITE" id="PS51733">
    <property type="entry name" value="BPL_LPL_CATALYTIC"/>
    <property type="match status" value="1"/>
</dbReference>
<dbReference type="CDD" id="cd16444">
    <property type="entry name" value="LipB"/>
    <property type="match status" value="1"/>
</dbReference>
<dbReference type="InterPro" id="IPR004143">
    <property type="entry name" value="BPL_LPL_catalytic"/>
</dbReference>
<evidence type="ECO:0000256" key="3">
    <source>
        <dbReference type="ARBA" id="ARBA00023315"/>
    </source>
</evidence>
<feature type="binding site" evidence="5">
    <location>
        <begin position="267"/>
        <end position="269"/>
    </location>
    <ligand>
        <name>substrate</name>
    </ligand>
</feature>
<comment type="function">
    <text evidence="4 5">Catalyzes the transfer of endogenously produced octanoic acid from octanoyl-acyl-carrier-protein onto the lipoyl domains of lipoate-dependent enzymes. Lipoyl-ACP can also act as a substrate although octanoyl-ACP is likely to be the physiological substrate.</text>
</comment>
<comment type="subcellular location">
    <subcellularLocation>
        <location evidence="5">Cytoplasm</location>
    </subcellularLocation>
</comment>
<keyword evidence="9" id="KW-1185">Reference proteome</keyword>
<dbReference type="PANTHER" id="PTHR10993:SF7">
    <property type="entry name" value="LIPOYLTRANSFERASE 2, MITOCHONDRIAL-RELATED"/>
    <property type="match status" value="1"/>
</dbReference>
<organism evidence="8 9">
    <name type="scientific">Streptomyces cremeus</name>
    <dbReference type="NCBI Taxonomy" id="66881"/>
    <lineage>
        <taxon>Bacteria</taxon>
        <taxon>Bacillati</taxon>
        <taxon>Actinomycetota</taxon>
        <taxon>Actinomycetes</taxon>
        <taxon>Kitasatosporales</taxon>
        <taxon>Streptomycetaceae</taxon>
        <taxon>Streptomyces</taxon>
    </lineage>
</organism>
<dbReference type="PANTHER" id="PTHR10993">
    <property type="entry name" value="OCTANOYLTRANSFERASE"/>
    <property type="match status" value="1"/>
</dbReference>
<evidence type="ECO:0000256" key="6">
    <source>
        <dbReference type="SAM" id="MobiDB-lite"/>
    </source>
</evidence>
<comment type="catalytic activity">
    <reaction evidence="5">
        <text>octanoyl-[ACP] + L-lysyl-[protein] = N(6)-octanoyl-L-lysyl-[protein] + holo-[ACP] + H(+)</text>
        <dbReference type="Rhea" id="RHEA:17665"/>
        <dbReference type="Rhea" id="RHEA-COMP:9636"/>
        <dbReference type="Rhea" id="RHEA-COMP:9685"/>
        <dbReference type="Rhea" id="RHEA-COMP:9752"/>
        <dbReference type="Rhea" id="RHEA-COMP:9928"/>
        <dbReference type="ChEBI" id="CHEBI:15378"/>
        <dbReference type="ChEBI" id="CHEBI:29969"/>
        <dbReference type="ChEBI" id="CHEBI:64479"/>
        <dbReference type="ChEBI" id="CHEBI:78463"/>
        <dbReference type="ChEBI" id="CHEBI:78809"/>
        <dbReference type="EC" id="2.3.1.181"/>
    </reaction>
</comment>
<keyword evidence="2 5" id="KW-0808">Transferase</keyword>
<dbReference type="InterPro" id="IPR000544">
    <property type="entry name" value="Octanoyltransferase"/>
</dbReference>
<dbReference type="EC" id="2.3.1.181" evidence="5"/>
<dbReference type="GO" id="GO:0033819">
    <property type="term" value="F:lipoyl(octanoyl) transferase activity"/>
    <property type="evidence" value="ECO:0007669"/>
    <property type="project" value="UniProtKB-EC"/>
</dbReference>
<comment type="similarity">
    <text evidence="5">Belongs to the LipB family.</text>
</comment>
<dbReference type="Gene3D" id="3.30.930.10">
    <property type="entry name" value="Bira Bifunctional Protein, Domain 2"/>
    <property type="match status" value="1"/>
</dbReference>
<evidence type="ECO:0000256" key="4">
    <source>
        <dbReference type="ARBA" id="ARBA00024732"/>
    </source>
</evidence>
<dbReference type="InterPro" id="IPR020605">
    <property type="entry name" value="Octanoyltransferase_CS"/>
</dbReference>
<keyword evidence="3 5" id="KW-0012">Acyltransferase</keyword>
<name>A0ABV5PCF5_STRCM</name>
<keyword evidence="5" id="KW-0963">Cytoplasm</keyword>
<feature type="region of interest" description="Disordered" evidence="6">
    <location>
        <begin position="135"/>
        <end position="248"/>
    </location>
</feature>
<feature type="compositionally biased region" description="Basic and acidic residues" evidence="6">
    <location>
        <begin position="220"/>
        <end position="231"/>
    </location>
</feature>